<evidence type="ECO:0000313" key="1">
    <source>
        <dbReference type="EMBL" id="NMU84653.1"/>
    </source>
</evidence>
<protein>
    <submittedName>
        <fullName evidence="1">Toxin YafO</fullName>
    </submittedName>
</protein>
<sequence length="133" mass="15543">MNKDVKVFVSSGFRDSLDKSKLDLLVSQFKDYKKTGVPHESFGRDTTYDFPSQVKQAGMSHIHIRDSSSKRWHLKKLSYHKTSNTALIYCEGFLNKNYFLLLGFIENAHQLCKLKPLYLMELADVAERFREKF</sequence>
<dbReference type="RefSeq" id="WP_025441780.1">
    <property type="nucleotide sequence ID" value="NZ_CP041202.1"/>
</dbReference>
<dbReference type="EMBL" id="JABCLB010001992">
    <property type="protein sequence ID" value="NMU84653.1"/>
    <property type="molecule type" value="Genomic_DNA"/>
</dbReference>
<reference evidence="1 2" key="1">
    <citation type="submission" date="2020-04" db="EMBL/GenBank/DDBJ databases">
        <title>Whole-genome sequencing of Vibrio spp. from China reveals different genetic environments of blaCTX-M-14 among diverse lineages.</title>
        <authorList>
            <person name="Zheng Z."/>
            <person name="Ye L."/>
            <person name="Chen S."/>
        </authorList>
    </citation>
    <scope>NUCLEOTIDE SEQUENCE [LARGE SCALE GENOMIC DNA]</scope>
    <source>
        <strain evidence="1 2">Vb0551</strain>
    </source>
</reference>
<proteinExistence type="predicted"/>
<gene>
    <name evidence="1" type="ORF">HKB16_17455</name>
</gene>
<dbReference type="Proteomes" id="UP000518904">
    <property type="component" value="Unassembled WGS sequence"/>
</dbReference>
<dbReference type="AlphaFoldDB" id="A0A7Y0XDD0"/>
<name>A0A7Y0XDD0_VIBPH</name>
<accession>A0A7Y0XDD0</accession>
<dbReference type="Pfam" id="PF13957">
    <property type="entry name" value="YafO_toxin"/>
    <property type="match status" value="1"/>
</dbReference>
<comment type="caution">
    <text evidence="1">The sequence shown here is derived from an EMBL/GenBank/DDBJ whole genome shotgun (WGS) entry which is preliminary data.</text>
</comment>
<dbReference type="InterPro" id="IPR020353">
    <property type="entry name" value="Toxin_YafO"/>
</dbReference>
<evidence type="ECO:0000313" key="2">
    <source>
        <dbReference type="Proteomes" id="UP000518904"/>
    </source>
</evidence>
<organism evidence="1 2">
    <name type="scientific">Vibrio parahaemolyticus</name>
    <dbReference type="NCBI Taxonomy" id="670"/>
    <lineage>
        <taxon>Bacteria</taxon>
        <taxon>Pseudomonadati</taxon>
        <taxon>Pseudomonadota</taxon>
        <taxon>Gammaproteobacteria</taxon>
        <taxon>Vibrionales</taxon>
        <taxon>Vibrionaceae</taxon>
        <taxon>Vibrio</taxon>
    </lineage>
</organism>